<dbReference type="AlphaFoldDB" id="A0A8J3LIR7"/>
<sequence>MAAARRLVEDRFPAARWAMLTGSVLTAARTPGSDLDILVFHDEGDGLPFREWRRWEGFNVDLFAYDQAGLDRYLANDLRDGRPALHRMLSGGQLLTGDDEQAARLRSHCADVLAAGPRPLTVDQLNMTRYGLADLSDDLVHATDPVEVAATAAVLWQAVADAACATASPPHWRGTGKWRARELLAWNPAYAGRWLDARHDPRTLLAMAAELITSTGGPLVEGFRVAGER</sequence>
<accession>A0A8J3LIR7</accession>
<dbReference type="RefSeq" id="WP_166385441.1">
    <property type="nucleotide sequence ID" value="NZ_JAAOTJ010000013.1"/>
</dbReference>
<evidence type="ECO:0008006" key="3">
    <source>
        <dbReference type="Google" id="ProtNLM"/>
    </source>
</evidence>
<organism evidence="1 2">
    <name type="scientific">Catellatospora methionotrophica</name>
    <dbReference type="NCBI Taxonomy" id="121620"/>
    <lineage>
        <taxon>Bacteria</taxon>
        <taxon>Bacillati</taxon>
        <taxon>Actinomycetota</taxon>
        <taxon>Actinomycetes</taxon>
        <taxon>Micromonosporales</taxon>
        <taxon>Micromonosporaceae</taxon>
        <taxon>Catellatospora</taxon>
    </lineage>
</organism>
<evidence type="ECO:0000313" key="1">
    <source>
        <dbReference type="EMBL" id="GIG16344.1"/>
    </source>
</evidence>
<gene>
    <name evidence="1" type="ORF">Cme02nite_46760</name>
</gene>
<dbReference type="Gene3D" id="3.30.460.10">
    <property type="entry name" value="Beta Polymerase, domain 2"/>
    <property type="match status" value="1"/>
</dbReference>
<dbReference type="InterPro" id="IPR043519">
    <property type="entry name" value="NT_sf"/>
</dbReference>
<proteinExistence type="predicted"/>
<comment type="caution">
    <text evidence="1">The sequence shown here is derived from an EMBL/GenBank/DDBJ whole genome shotgun (WGS) entry which is preliminary data.</text>
</comment>
<keyword evidence="2" id="KW-1185">Reference proteome</keyword>
<dbReference type="SUPFAM" id="SSF81301">
    <property type="entry name" value="Nucleotidyltransferase"/>
    <property type="match status" value="1"/>
</dbReference>
<evidence type="ECO:0000313" key="2">
    <source>
        <dbReference type="Proteomes" id="UP000660339"/>
    </source>
</evidence>
<protein>
    <recommendedName>
        <fullName evidence="3">Polymerase nucleotidyl transferase domain-containing protein</fullName>
    </recommendedName>
</protein>
<dbReference type="CDD" id="cd05403">
    <property type="entry name" value="NT_KNTase_like"/>
    <property type="match status" value="1"/>
</dbReference>
<dbReference type="Proteomes" id="UP000660339">
    <property type="component" value="Unassembled WGS sequence"/>
</dbReference>
<dbReference type="EMBL" id="BONJ01000026">
    <property type="protein sequence ID" value="GIG16344.1"/>
    <property type="molecule type" value="Genomic_DNA"/>
</dbReference>
<reference evidence="1" key="1">
    <citation type="submission" date="2021-01" db="EMBL/GenBank/DDBJ databases">
        <title>Whole genome shotgun sequence of Catellatospora methionotrophica NBRC 14553.</title>
        <authorList>
            <person name="Komaki H."/>
            <person name="Tamura T."/>
        </authorList>
    </citation>
    <scope>NUCLEOTIDE SEQUENCE</scope>
    <source>
        <strain evidence="1">NBRC 14553</strain>
    </source>
</reference>
<name>A0A8J3LIR7_9ACTN</name>